<accession>A0A7K1SK71</accession>
<comment type="caution">
    <text evidence="1">The sequence shown here is derived from an EMBL/GenBank/DDBJ whole genome shotgun (WGS) entry which is preliminary data.</text>
</comment>
<dbReference type="EMBL" id="WPIN01000015">
    <property type="protein sequence ID" value="MVM34211.1"/>
    <property type="molecule type" value="Genomic_DNA"/>
</dbReference>
<dbReference type="RefSeq" id="WP_157589039.1">
    <property type="nucleotide sequence ID" value="NZ_WPIN01000015.1"/>
</dbReference>
<organism evidence="1 2">
    <name type="scientific">Spirosoma arboris</name>
    <dbReference type="NCBI Taxonomy" id="2682092"/>
    <lineage>
        <taxon>Bacteria</taxon>
        <taxon>Pseudomonadati</taxon>
        <taxon>Bacteroidota</taxon>
        <taxon>Cytophagia</taxon>
        <taxon>Cytophagales</taxon>
        <taxon>Cytophagaceae</taxon>
        <taxon>Spirosoma</taxon>
    </lineage>
</organism>
<evidence type="ECO:0000313" key="1">
    <source>
        <dbReference type="EMBL" id="MVM34211.1"/>
    </source>
</evidence>
<dbReference type="AlphaFoldDB" id="A0A7K1SK71"/>
<reference evidence="1 2" key="1">
    <citation type="submission" date="2019-12" db="EMBL/GenBank/DDBJ databases">
        <title>Spirosoma sp. HMF4905 genome sequencing and assembly.</title>
        <authorList>
            <person name="Kang H."/>
            <person name="Cha I."/>
            <person name="Kim H."/>
            <person name="Joh K."/>
        </authorList>
    </citation>
    <scope>NUCLEOTIDE SEQUENCE [LARGE SCALE GENOMIC DNA]</scope>
    <source>
        <strain evidence="1 2">HMF4905</strain>
    </source>
</reference>
<gene>
    <name evidence="1" type="ORF">GO755_29540</name>
</gene>
<proteinExistence type="predicted"/>
<name>A0A7K1SK71_9BACT</name>
<evidence type="ECO:0000313" key="2">
    <source>
        <dbReference type="Proteomes" id="UP000436006"/>
    </source>
</evidence>
<protein>
    <submittedName>
        <fullName evidence="1">Uncharacterized protein</fullName>
    </submittedName>
</protein>
<dbReference type="Proteomes" id="UP000436006">
    <property type="component" value="Unassembled WGS sequence"/>
</dbReference>
<sequence>MEHIHISVQTLIECHLSEWQELKDQLEADKEDSTASIAYCETEIERLLIQAKRLAANGNAD</sequence>
<keyword evidence="2" id="KW-1185">Reference proteome</keyword>